<dbReference type="InterPro" id="IPR007693">
    <property type="entry name" value="DNA_helicase_DnaB-like_N"/>
</dbReference>
<accession>A0ABM7XD72</accession>
<evidence type="ECO:0000313" key="15">
    <source>
        <dbReference type="EMBL" id="BDG09773.1"/>
    </source>
</evidence>
<organism evidence="15 16">
    <name type="scientific">Anaeromyxobacter paludicola</name>
    <dbReference type="NCBI Taxonomy" id="2918171"/>
    <lineage>
        <taxon>Bacteria</taxon>
        <taxon>Pseudomonadati</taxon>
        <taxon>Myxococcota</taxon>
        <taxon>Myxococcia</taxon>
        <taxon>Myxococcales</taxon>
        <taxon>Cystobacterineae</taxon>
        <taxon>Anaeromyxobacteraceae</taxon>
        <taxon>Anaeromyxobacter</taxon>
    </lineage>
</organism>
<comment type="catalytic activity">
    <reaction evidence="10 12">
        <text>ATP + H2O = ADP + phosphate + H(+)</text>
        <dbReference type="Rhea" id="RHEA:13065"/>
        <dbReference type="ChEBI" id="CHEBI:15377"/>
        <dbReference type="ChEBI" id="CHEBI:15378"/>
        <dbReference type="ChEBI" id="CHEBI:30616"/>
        <dbReference type="ChEBI" id="CHEBI:43474"/>
        <dbReference type="ChEBI" id="CHEBI:456216"/>
        <dbReference type="EC" id="5.6.2.3"/>
    </reaction>
</comment>
<keyword evidence="8 12" id="KW-0238">DNA-binding</keyword>
<evidence type="ECO:0000313" key="16">
    <source>
        <dbReference type="Proteomes" id="UP001162734"/>
    </source>
</evidence>
<dbReference type="PANTHER" id="PTHR30153">
    <property type="entry name" value="REPLICATIVE DNA HELICASE DNAB"/>
    <property type="match status" value="1"/>
</dbReference>
<gene>
    <name evidence="15" type="primary">dnaC_2</name>
    <name evidence="15" type="ORF">AMPC_28860</name>
</gene>
<dbReference type="CDD" id="cd00984">
    <property type="entry name" value="DnaB_C"/>
    <property type="match status" value="1"/>
</dbReference>
<keyword evidence="5 12" id="KW-0378">Hydrolase</keyword>
<dbReference type="PROSITE" id="PS51199">
    <property type="entry name" value="SF4_HELICASE"/>
    <property type="match status" value="1"/>
</dbReference>
<feature type="region of interest" description="Disordered" evidence="13">
    <location>
        <begin position="1"/>
        <end position="21"/>
    </location>
</feature>
<evidence type="ECO:0000256" key="3">
    <source>
        <dbReference type="ARBA" id="ARBA00022705"/>
    </source>
</evidence>
<comment type="function">
    <text evidence="12">The main replicative DNA helicase, it participates in initiation and elongation during chromosome replication. Travels ahead of the DNA replisome, separating dsDNA into templates for DNA synthesis. A processive ATP-dependent 5'-3' DNA helicase it has DNA-dependent ATPase activity.</text>
</comment>
<keyword evidence="16" id="KW-1185">Reference proteome</keyword>
<keyword evidence="6 12" id="KW-0347">Helicase</keyword>
<dbReference type="EC" id="5.6.2.3" evidence="11 12"/>
<dbReference type="SUPFAM" id="SSF48024">
    <property type="entry name" value="N-terminal domain of DnaB helicase"/>
    <property type="match status" value="1"/>
</dbReference>
<dbReference type="Proteomes" id="UP001162734">
    <property type="component" value="Chromosome"/>
</dbReference>
<keyword evidence="9" id="KW-0413">Isomerase</keyword>
<dbReference type="EMBL" id="AP025592">
    <property type="protein sequence ID" value="BDG09773.1"/>
    <property type="molecule type" value="Genomic_DNA"/>
</dbReference>
<proteinExistence type="inferred from homology"/>
<dbReference type="InterPro" id="IPR007692">
    <property type="entry name" value="DNA_helicase_DnaB"/>
</dbReference>
<dbReference type="InterPro" id="IPR007694">
    <property type="entry name" value="DNA_helicase_DnaB-like_C"/>
</dbReference>
<dbReference type="NCBIfam" id="TIGR00665">
    <property type="entry name" value="DnaB"/>
    <property type="match status" value="1"/>
</dbReference>
<comment type="similarity">
    <text evidence="1 12">Belongs to the helicase family. DnaB subfamily.</text>
</comment>
<evidence type="ECO:0000256" key="10">
    <source>
        <dbReference type="ARBA" id="ARBA00048954"/>
    </source>
</evidence>
<evidence type="ECO:0000256" key="11">
    <source>
        <dbReference type="NCBIfam" id="TIGR00665"/>
    </source>
</evidence>
<evidence type="ECO:0000256" key="9">
    <source>
        <dbReference type="ARBA" id="ARBA00023235"/>
    </source>
</evidence>
<dbReference type="InterPro" id="IPR003593">
    <property type="entry name" value="AAA+_ATPase"/>
</dbReference>
<dbReference type="Pfam" id="PF03796">
    <property type="entry name" value="DnaB_C"/>
    <property type="match status" value="1"/>
</dbReference>
<evidence type="ECO:0000256" key="12">
    <source>
        <dbReference type="RuleBase" id="RU362085"/>
    </source>
</evidence>
<evidence type="ECO:0000259" key="14">
    <source>
        <dbReference type="PROSITE" id="PS51199"/>
    </source>
</evidence>
<dbReference type="InterPro" id="IPR027417">
    <property type="entry name" value="P-loop_NTPase"/>
</dbReference>
<keyword evidence="2 12" id="KW-0639">Primosome</keyword>
<keyword evidence="7 12" id="KW-0067">ATP-binding</keyword>
<evidence type="ECO:0000256" key="4">
    <source>
        <dbReference type="ARBA" id="ARBA00022741"/>
    </source>
</evidence>
<dbReference type="Gene3D" id="1.10.860.10">
    <property type="entry name" value="DNAb Helicase, Chain A"/>
    <property type="match status" value="1"/>
</dbReference>
<evidence type="ECO:0000256" key="6">
    <source>
        <dbReference type="ARBA" id="ARBA00022806"/>
    </source>
</evidence>
<evidence type="ECO:0000256" key="1">
    <source>
        <dbReference type="ARBA" id="ARBA00008428"/>
    </source>
</evidence>
<dbReference type="SMART" id="SM00382">
    <property type="entry name" value="AAA"/>
    <property type="match status" value="1"/>
</dbReference>
<dbReference type="SUPFAM" id="SSF52540">
    <property type="entry name" value="P-loop containing nucleoside triphosphate hydrolases"/>
    <property type="match status" value="1"/>
</dbReference>
<keyword evidence="3 12" id="KW-0235">DNA replication</keyword>
<dbReference type="InterPro" id="IPR036185">
    <property type="entry name" value="DNA_heli_DnaB-like_N_sf"/>
</dbReference>
<dbReference type="GO" id="GO:0004386">
    <property type="term" value="F:helicase activity"/>
    <property type="evidence" value="ECO:0007669"/>
    <property type="project" value="UniProtKB-KW"/>
</dbReference>
<keyword evidence="4 12" id="KW-0547">Nucleotide-binding</keyword>
<dbReference type="PANTHER" id="PTHR30153:SF2">
    <property type="entry name" value="REPLICATIVE DNA HELICASE"/>
    <property type="match status" value="1"/>
</dbReference>
<dbReference type="Pfam" id="PF00772">
    <property type="entry name" value="DnaB"/>
    <property type="match status" value="1"/>
</dbReference>
<evidence type="ECO:0000256" key="2">
    <source>
        <dbReference type="ARBA" id="ARBA00022515"/>
    </source>
</evidence>
<dbReference type="InterPro" id="IPR016136">
    <property type="entry name" value="DNA_helicase_N/primase_C"/>
</dbReference>
<sequence>MPQDDLARRTPPPPVQLPGGLDLPHNLEAEQAVLGALLIDETAFDQVAPILKTEDFYLLAHQHVFSVCVELSQQSKAIDPVLIQQRLDAKGLLGAAVPTDLVFTLFRGVGTAGNVGHYAAVVADLSRLRRMMMAAQGVVARGHRAGDRVGDFLQEAQAEIAAAAEGSRASTLRSVNEAVMVALEKLEAVHKRELEGQSHITGVPTGLPTLDDKTLGLQPGALVILAARPSVGKTALALNFAAHAAVKMEKRVAFFSLEMPSDQLAMRLLAADAKLDSERVAKGKLGQSDWDKVGISGDRVGRARIWFDDNFVLTPLDLLAKCRKIAREAGGLDLVCVDYLQLMQAPASNRASQSREQEIATISRGLKALAKELSCPVLALSQLNRAVEKRKGERPVLADLRESGAIEQDADIVMFLHRPEPEKEEQEAHMNSDVVDVELVVAKHRQGALGIIPMVFFRKYTLFAEKTQHGGGPG</sequence>
<dbReference type="RefSeq" id="WP_248342094.1">
    <property type="nucleotide sequence ID" value="NZ_AP025592.1"/>
</dbReference>
<dbReference type="Gene3D" id="3.40.50.300">
    <property type="entry name" value="P-loop containing nucleotide triphosphate hydrolases"/>
    <property type="match status" value="1"/>
</dbReference>
<protein>
    <recommendedName>
        <fullName evidence="11 12">Replicative DNA helicase</fullName>
        <ecNumber evidence="11 12">5.6.2.3</ecNumber>
    </recommendedName>
</protein>
<reference evidence="16" key="1">
    <citation type="journal article" date="2022" name="Int. J. Syst. Evol. Microbiol.">
        <title>Anaeromyxobacter oryzae sp. nov., Anaeromyxobacter diazotrophicus sp. nov. and Anaeromyxobacter paludicola sp. nov., isolated from paddy soils.</title>
        <authorList>
            <person name="Itoh H."/>
            <person name="Xu Z."/>
            <person name="Mise K."/>
            <person name="Masuda Y."/>
            <person name="Ushijima N."/>
            <person name="Hayakawa C."/>
            <person name="Shiratori Y."/>
            <person name="Senoo K."/>
        </authorList>
    </citation>
    <scope>NUCLEOTIDE SEQUENCE [LARGE SCALE GENOMIC DNA]</scope>
    <source>
        <strain evidence="16">Red630</strain>
    </source>
</reference>
<evidence type="ECO:0000256" key="5">
    <source>
        <dbReference type="ARBA" id="ARBA00022801"/>
    </source>
</evidence>
<evidence type="ECO:0000256" key="13">
    <source>
        <dbReference type="SAM" id="MobiDB-lite"/>
    </source>
</evidence>
<name>A0ABM7XD72_9BACT</name>
<evidence type="ECO:0000256" key="7">
    <source>
        <dbReference type="ARBA" id="ARBA00022840"/>
    </source>
</evidence>
<evidence type="ECO:0000256" key="8">
    <source>
        <dbReference type="ARBA" id="ARBA00023125"/>
    </source>
</evidence>
<feature type="domain" description="SF4 helicase" evidence="14">
    <location>
        <begin position="196"/>
        <end position="470"/>
    </location>
</feature>